<feature type="binding site" evidence="11">
    <location>
        <position position="100"/>
    </location>
    <ligand>
        <name>Zn(2+)</name>
        <dbReference type="ChEBI" id="CHEBI:29105"/>
        <label>1</label>
    </ligand>
</feature>
<dbReference type="PROSITE" id="PS00758">
    <property type="entry name" value="ARGE_DAPE_CPG2_1"/>
    <property type="match status" value="1"/>
</dbReference>
<evidence type="ECO:0000256" key="4">
    <source>
        <dbReference type="ARBA" id="ARBA00022670"/>
    </source>
</evidence>
<evidence type="ECO:0000256" key="8">
    <source>
        <dbReference type="ARBA" id="ARBA00023049"/>
    </source>
</evidence>
<feature type="domain" description="Peptidase M20 dimerisation" evidence="13">
    <location>
        <begin position="232"/>
        <end position="323"/>
    </location>
</feature>
<comment type="catalytic activity">
    <reaction evidence="1">
        <text>Release of the N-terminal residue from a tripeptide.</text>
        <dbReference type="EC" id="3.4.11.4"/>
    </reaction>
</comment>
<dbReference type="EMBL" id="CADCTC010000120">
    <property type="protein sequence ID" value="CAA9246939.1"/>
    <property type="molecule type" value="Genomic_DNA"/>
</dbReference>
<feature type="active site" description="Proton acceptor" evidence="10">
    <location>
        <position position="197"/>
    </location>
</feature>
<dbReference type="GO" id="GO:0045148">
    <property type="term" value="F:tripeptide aminopeptidase activity"/>
    <property type="evidence" value="ECO:0007669"/>
    <property type="project" value="UniProtKB-UniRule"/>
</dbReference>
<feature type="binding site" evidence="11">
    <location>
        <position position="403"/>
    </location>
    <ligand>
        <name>Zn(2+)</name>
        <dbReference type="ChEBI" id="CHEBI:29105"/>
        <label>2</label>
    </ligand>
</feature>
<dbReference type="PROSITE" id="PS00759">
    <property type="entry name" value="ARGE_DAPE_CPG2_2"/>
    <property type="match status" value="1"/>
</dbReference>
<evidence type="ECO:0000256" key="11">
    <source>
        <dbReference type="PIRSR" id="PIRSR037215-2"/>
    </source>
</evidence>
<dbReference type="EC" id="3.4.11.4" evidence="9"/>
<evidence type="ECO:0000256" key="5">
    <source>
        <dbReference type="ARBA" id="ARBA00022723"/>
    </source>
</evidence>
<proteinExistence type="inferred from homology"/>
<dbReference type="PANTHER" id="PTHR42994">
    <property type="entry name" value="PEPTIDASE T"/>
    <property type="match status" value="1"/>
</dbReference>
<dbReference type="GO" id="GO:0008270">
    <property type="term" value="F:zinc ion binding"/>
    <property type="evidence" value="ECO:0007669"/>
    <property type="project" value="InterPro"/>
</dbReference>
<evidence type="ECO:0000256" key="10">
    <source>
        <dbReference type="PIRSR" id="PIRSR037215-1"/>
    </source>
</evidence>
<keyword evidence="3 14" id="KW-0031">Aminopeptidase</keyword>
<feature type="binding site" evidence="11">
    <location>
        <position position="198"/>
    </location>
    <ligand>
        <name>Zn(2+)</name>
        <dbReference type="ChEBI" id="CHEBI:29105"/>
        <label>2</label>
    </ligand>
</feature>
<dbReference type="NCBIfam" id="TIGR01882">
    <property type="entry name" value="peptidase-T"/>
    <property type="match status" value="1"/>
</dbReference>
<comment type="similarity">
    <text evidence="2">Belongs to the peptidase M20B family.</text>
</comment>
<feature type="active site" evidence="10">
    <location>
        <position position="102"/>
    </location>
</feature>
<dbReference type="InterPro" id="IPR010161">
    <property type="entry name" value="Peptidase_M20B"/>
</dbReference>
<dbReference type="PIRSF" id="PIRSF037215">
    <property type="entry name" value="Peptidase_M20B"/>
    <property type="match status" value="1"/>
</dbReference>
<name>A0A6J4ICX3_9CHLR</name>
<keyword evidence="8" id="KW-0482">Metalloprotease</keyword>
<protein>
    <recommendedName>
        <fullName evidence="9">Peptidase T</fullName>
        <ecNumber evidence="9">3.4.11.4</ecNumber>
    </recommendedName>
</protein>
<dbReference type="InterPro" id="IPR001261">
    <property type="entry name" value="ArgE/DapE_CS"/>
</dbReference>
<dbReference type="Gene3D" id="3.30.70.360">
    <property type="match status" value="1"/>
</dbReference>
<dbReference type="GO" id="GO:0006518">
    <property type="term" value="P:peptide metabolic process"/>
    <property type="evidence" value="ECO:0007669"/>
    <property type="project" value="InterPro"/>
</dbReference>
<sequence length="430" mass="46192">MTVASSPAHSRTGFATLLAEALADDVLARFLRYVQIDTRSQEGSESFPSTAKQLDLARVLVDELRQIGLDDVHLGQHGYVTATLQATPGQDGPAIGLIAHMDTSPEAEGAGVKPQIWRNYQGGDITLPGDPHQLLRPDDMPALHDHVGHDLVTSDGATLLGADDKGGAAAIVAAVAYLKRHPEIAHGPIKVGFTPDEEIGQGTRYFDIAGFGAVAAYTVDGHCAGEVEDETFSASAAVVTIRGHNTHPGTAKGKMVNSIKLAAQLLAKLPPDALSPETTEERQGYIHPMAVEGSVEHTTLRFILRDFDEALLAEHEALLRRLAHEVEAAEPRAQVSVEVTRSYRNMKEYLKDHPRVTEAAEEAVRRAGLTPRRTLIRGGTDGARLSEQGLPTPNLSAGGHNVHSVREWTTVQDLANNAATLVHLAQVWTE</sequence>
<feature type="binding site" evidence="11">
    <location>
        <position position="220"/>
    </location>
    <ligand>
        <name>Zn(2+)</name>
        <dbReference type="ChEBI" id="CHEBI:29105"/>
        <label>1</label>
    </ligand>
</feature>
<dbReference type="SUPFAM" id="SSF55031">
    <property type="entry name" value="Bacterial exopeptidase dimerisation domain"/>
    <property type="match status" value="1"/>
</dbReference>
<dbReference type="Pfam" id="PF07687">
    <property type="entry name" value="M20_dimer"/>
    <property type="match status" value="1"/>
</dbReference>
<dbReference type="InterPro" id="IPR036264">
    <property type="entry name" value="Bact_exopeptidase_dim_dom"/>
</dbReference>
<dbReference type="Gene3D" id="3.40.630.10">
    <property type="entry name" value="Zn peptidases"/>
    <property type="match status" value="1"/>
</dbReference>
<dbReference type="GO" id="GO:0006508">
    <property type="term" value="P:proteolysis"/>
    <property type="evidence" value="ECO:0007669"/>
    <property type="project" value="UniProtKB-UniRule"/>
</dbReference>
<dbReference type="SUPFAM" id="SSF53187">
    <property type="entry name" value="Zn-dependent exopeptidases"/>
    <property type="match status" value="1"/>
</dbReference>
<dbReference type="Pfam" id="PF01546">
    <property type="entry name" value="Peptidase_M20"/>
    <property type="match status" value="1"/>
</dbReference>
<feature type="binding site" evidence="11">
    <location>
        <position position="163"/>
    </location>
    <ligand>
        <name>Zn(2+)</name>
        <dbReference type="ChEBI" id="CHEBI:29105"/>
        <label>1</label>
    </ligand>
</feature>
<dbReference type="InterPro" id="IPR002933">
    <property type="entry name" value="Peptidase_M20"/>
</dbReference>
<evidence type="ECO:0000256" key="12">
    <source>
        <dbReference type="SAM" id="MobiDB-lite"/>
    </source>
</evidence>
<evidence type="ECO:0000256" key="7">
    <source>
        <dbReference type="ARBA" id="ARBA00022833"/>
    </source>
</evidence>
<accession>A0A6J4ICX3</accession>
<feature type="region of interest" description="Disordered" evidence="12">
    <location>
        <begin position="376"/>
        <end position="399"/>
    </location>
</feature>
<keyword evidence="5 11" id="KW-0479">Metal-binding</keyword>
<dbReference type="GO" id="GO:0008237">
    <property type="term" value="F:metallopeptidase activity"/>
    <property type="evidence" value="ECO:0007669"/>
    <property type="project" value="UniProtKB-KW"/>
</dbReference>
<evidence type="ECO:0000259" key="13">
    <source>
        <dbReference type="Pfam" id="PF07687"/>
    </source>
</evidence>
<dbReference type="AlphaFoldDB" id="A0A6J4ICX3"/>
<evidence type="ECO:0000256" key="9">
    <source>
        <dbReference type="NCBIfam" id="TIGR01882"/>
    </source>
</evidence>
<evidence type="ECO:0000256" key="1">
    <source>
        <dbReference type="ARBA" id="ARBA00000870"/>
    </source>
</evidence>
<dbReference type="NCBIfam" id="NF003976">
    <property type="entry name" value="PRK05469.1"/>
    <property type="match status" value="1"/>
</dbReference>
<dbReference type="PANTHER" id="PTHR42994:SF1">
    <property type="entry name" value="PEPTIDASE T"/>
    <property type="match status" value="1"/>
</dbReference>
<dbReference type="GO" id="GO:0005829">
    <property type="term" value="C:cytosol"/>
    <property type="evidence" value="ECO:0007669"/>
    <property type="project" value="TreeGrafter"/>
</dbReference>
<feature type="binding site" evidence="11">
    <location>
        <position position="163"/>
    </location>
    <ligand>
        <name>Zn(2+)</name>
        <dbReference type="ChEBI" id="CHEBI:29105"/>
        <label>2</label>
    </ligand>
</feature>
<keyword evidence="6 14" id="KW-0378">Hydrolase</keyword>
<keyword evidence="4" id="KW-0645">Protease</keyword>
<organism evidence="14">
    <name type="scientific">uncultured Chloroflexota bacterium</name>
    <dbReference type="NCBI Taxonomy" id="166587"/>
    <lineage>
        <taxon>Bacteria</taxon>
        <taxon>Bacillati</taxon>
        <taxon>Chloroflexota</taxon>
        <taxon>environmental samples</taxon>
    </lineage>
</organism>
<evidence type="ECO:0000256" key="3">
    <source>
        <dbReference type="ARBA" id="ARBA00022438"/>
    </source>
</evidence>
<keyword evidence="7 11" id="KW-0862">Zinc</keyword>
<evidence type="ECO:0000256" key="2">
    <source>
        <dbReference type="ARBA" id="ARBA00009692"/>
    </source>
</evidence>
<evidence type="ECO:0000313" key="14">
    <source>
        <dbReference type="EMBL" id="CAA9246939.1"/>
    </source>
</evidence>
<dbReference type="InterPro" id="IPR011650">
    <property type="entry name" value="Peptidase_M20_dimer"/>
</dbReference>
<gene>
    <name evidence="14" type="ORF">AVDCRST_MAG77-1853</name>
</gene>
<reference evidence="14" key="1">
    <citation type="submission" date="2020-02" db="EMBL/GenBank/DDBJ databases">
        <authorList>
            <person name="Meier V. D."/>
        </authorList>
    </citation>
    <scope>NUCLEOTIDE SEQUENCE</scope>
    <source>
        <strain evidence="14">AVDCRST_MAG77</strain>
    </source>
</reference>
<dbReference type="NCBIfam" id="NF009920">
    <property type="entry name" value="PRK13381.1"/>
    <property type="match status" value="1"/>
</dbReference>
<comment type="cofactor">
    <cofactor evidence="11">
        <name>Zn(2+)</name>
        <dbReference type="ChEBI" id="CHEBI:29105"/>
    </cofactor>
    <text evidence="11">Binds 2 Zn(2+) ions per subunit.</text>
</comment>
<evidence type="ECO:0000256" key="6">
    <source>
        <dbReference type="ARBA" id="ARBA00022801"/>
    </source>
</evidence>